<organism evidence="13">
    <name type="scientific">Kwoniella bestiolae CBS 10118</name>
    <dbReference type="NCBI Taxonomy" id="1296100"/>
    <lineage>
        <taxon>Eukaryota</taxon>
        <taxon>Fungi</taxon>
        <taxon>Dikarya</taxon>
        <taxon>Basidiomycota</taxon>
        <taxon>Agaricomycotina</taxon>
        <taxon>Tremellomycetes</taxon>
        <taxon>Tremellales</taxon>
        <taxon>Cryptococcaceae</taxon>
        <taxon>Kwoniella</taxon>
    </lineage>
</organism>
<proteinExistence type="inferred from homology"/>
<dbReference type="InterPro" id="IPR050590">
    <property type="entry name" value="Exosome_comp_Rrp42_subfam"/>
</dbReference>
<dbReference type="GO" id="GO:0000176">
    <property type="term" value="C:nuclear exosome (RNase complex)"/>
    <property type="evidence" value="ECO:0007669"/>
    <property type="project" value="TreeGrafter"/>
</dbReference>
<dbReference type="GO" id="GO:0034476">
    <property type="term" value="P:U5 snRNA 3'-end processing"/>
    <property type="evidence" value="ECO:0007669"/>
    <property type="project" value="TreeGrafter"/>
</dbReference>
<feature type="domain" description="Exoribonuclease phosphorolytic" evidence="12">
    <location>
        <begin position="191"/>
        <end position="257"/>
    </location>
</feature>
<dbReference type="GO" id="GO:0034473">
    <property type="term" value="P:U1 snRNA 3'-end processing"/>
    <property type="evidence" value="ECO:0007669"/>
    <property type="project" value="TreeGrafter"/>
</dbReference>
<dbReference type="InterPro" id="IPR015847">
    <property type="entry name" value="ExoRNase_PH_dom2"/>
</dbReference>
<evidence type="ECO:0000256" key="3">
    <source>
        <dbReference type="ARBA" id="ARBA00006678"/>
    </source>
</evidence>
<dbReference type="GO" id="GO:0035925">
    <property type="term" value="F:mRNA 3'-UTR AU-rich region binding"/>
    <property type="evidence" value="ECO:0007669"/>
    <property type="project" value="TreeGrafter"/>
</dbReference>
<dbReference type="GO" id="GO:0034475">
    <property type="term" value="P:U4 snRNA 3'-end processing"/>
    <property type="evidence" value="ECO:0007669"/>
    <property type="project" value="TreeGrafter"/>
</dbReference>
<dbReference type="PANTHER" id="PTHR11097">
    <property type="entry name" value="EXOSOME COMPLEX EXONUCLEASE RIBOSOMAL RNA PROCESSING PROTEIN"/>
    <property type="match status" value="1"/>
</dbReference>
<evidence type="ECO:0000256" key="7">
    <source>
        <dbReference type="ARBA" id="ARBA00022835"/>
    </source>
</evidence>
<protein>
    <recommendedName>
        <fullName evidence="4">Exosome complex component RRP45</fullName>
    </recommendedName>
    <alternativeName>
        <fullName evidence="10">Ribosomal RNA-processing protein 45</fullName>
    </alternativeName>
</protein>
<dbReference type="GO" id="GO:0071035">
    <property type="term" value="P:nuclear polyadenylation-dependent rRNA catabolic process"/>
    <property type="evidence" value="ECO:0007669"/>
    <property type="project" value="TreeGrafter"/>
</dbReference>
<keyword evidence="6" id="KW-0698">rRNA processing</keyword>
<evidence type="ECO:0000259" key="12">
    <source>
        <dbReference type="Pfam" id="PF03725"/>
    </source>
</evidence>
<sequence>MVREIDPPSIQKDFLLAALAEGKRLDGRLPLEQRKIEFVFGEELGNVECRLGKTAVLAQVSASIVKPREDRPYEGFLLINSEIGPMASSVYENGRSSDSEILITRLLEKSIRRTEAIDREALCILAGEKVWQLRLTLHFLSDSGNLLDCASLASMMALKHFRKADVEVIGDEVIIHSPEERAPVPLAIHHTPLCLTFAYFEKYVLQPILDPTHLESTLCSGTLTVTMNAQREICVLSKAGGTPLSVEEIMGVVRVGVDKVRDMVKIMDEALERDRENRVVEVR</sequence>
<dbReference type="InterPro" id="IPR033100">
    <property type="entry name" value="Rrp45"/>
</dbReference>
<dbReference type="InterPro" id="IPR027408">
    <property type="entry name" value="PNPase/RNase_PH_dom_sf"/>
</dbReference>
<evidence type="ECO:0000256" key="10">
    <source>
        <dbReference type="ARBA" id="ARBA00077933"/>
    </source>
</evidence>
<accession>A0A1B9GFG7</accession>
<dbReference type="GO" id="GO:0000177">
    <property type="term" value="C:cytoplasmic exosome (RNase complex)"/>
    <property type="evidence" value="ECO:0007669"/>
    <property type="project" value="TreeGrafter"/>
</dbReference>
<dbReference type="InterPro" id="IPR001247">
    <property type="entry name" value="ExoRNase_PH_dom1"/>
</dbReference>
<evidence type="ECO:0000256" key="4">
    <source>
        <dbReference type="ARBA" id="ARBA00019572"/>
    </source>
</evidence>
<evidence type="ECO:0000256" key="2">
    <source>
        <dbReference type="ARBA" id="ARBA00004604"/>
    </source>
</evidence>
<dbReference type="OrthoDB" id="10264038at2759"/>
<dbReference type="GO" id="GO:0016075">
    <property type="term" value="P:rRNA catabolic process"/>
    <property type="evidence" value="ECO:0007669"/>
    <property type="project" value="TreeGrafter"/>
</dbReference>
<keyword evidence="5" id="KW-0963">Cytoplasm</keyword>
<name>A0A1B9GFG7_9TREE</name>
<reference evidence="13" key="1">
    <citation type="submission" date="2013-07" db="EMBL/GenBank/DDBJ databases">
        <title>The Genome Sequence of Cryptococcus bestiolae CBS10118.</title>
        <authorList>
            <consortium name="The Broad Institute Genome Sequencing Platform"/>
            <person name="Cuomo C."/>
            <person name="Litvintseva A."/>
            <person name="Chen Y."/>
            <person name="Heitman J."/>
            <person name="Sun S."/>
            <person name="Springer D."/>
            <person name="Dromer F."/>
            <person name="Young S.K."/>
            <person name="Zeng Q."/>
            <person name="Gargeya S."/>
            <person name="Fitzgerald M."/>
            <person name="Abouelleil A."/>
            <person name="Alvarado L."/>
            <person name="Berlin A.M."/>
            <person name="Chapman S.B."/>
            <person name="Dewar J."/>
            <person name="Goldberg J."/>
            <person name="Griggs A."/>
            <person name="Gujja S."/>
            <person name="Hansen M."/>
            <person name="Howarth C."/>
            <person name="Imamovic A."/>
            <person name="Larimer J."/>
            <person name="McCowan C."/>
            <person name="Murphy C."/>
            <person name="Pearson M."/>
            <person name="Priest M."/>
            <person name="Roberts A."/>
            <person name="Saif S."/>
            <person name="Shea T."/>
            <person name="Sykes S."/>
            <person name="Wortman J."/>
            <person name="Nusbaum C."/>
            <person name="Birren B."/>
        </authorList>
    </citation>
    <scope>NUCLEOTIDE SEQUENCE [LARGE SCALE GENOMIC DNA]</scope>
    <source>
        <strain evidence="13">CBS 10118</strain>
    </source>
</reference>
<keyword evidence="8" id="KW-0694">RNA-binding</keyword>
<keyword evidence="9" id="KW-0539">Nucleus</keyword>
<dbReference type="Pfam" id="PF01138">
    <property type="entry name" value="RNase_PH"/>
    <property type="match status" value="1"/>
</dbReference>
<dbReference type="AlphaFoldDB" id="A0A1B9GFG7"/>
<feature type="domain" description="Exoribonuclease phosphorolytic" evidence="11">
    <location>
        <begin position="32"/>
        <end position="162"/>
    </location>
</feature>
<dbReference type="SUPFAM" id="SSF55666">
    <property type="entry name" value="Ribonuclease PH domain 2-like"/>
    <property type="match status" value="1"/>
</dbReference>
<dbReference type="CDD" id="cd11368">
    <property type="entry name" value="RNase_PH_RRP45"/>
    <property type="match status" value="1"/>
</dbReference>
<dbReference type="Gene3D" id="3.30.230.70">
    <property type="entry name" value="GHMP Kinase, N-terminal domain"/>
    <property type="match status" value="1"/>
</dbReference>
<dbReference type="PANTHER" id="PTHR11097:SF14">
    <property type="entry name" value="EXOSOME COMPLEX COMPONENT RRP45"/>
    <property type="match status" value="1"/>
</dbReference>
<dbReference type="GO" id="GO:0005730">
    <property type="term" value="C:nucleolus"/>
    <property type="evidence" value="ECO:0007669"/>
    <property type="project" value="UniProtKB-SubCell"/>
</dbReference>
<dbReference type="STRING" id="1296100.A0A1B9GFG7"/>
<keyword evidence="7" id="KW-0271">Exosome</keyword>
<dbReference type="GO" id="GO:0071028">
    <property type="term" value="P:nuclear mRNA surveillance"/>
    <property type="evidence" value="ECO:0007669"/>
    <property type="project" value="TreeGrafter"/>
</dbReference>
<reference evidence="13" key="2">
    <citation type="submission" date="2014-01" db="EMBL/GenBank/DDBJ databases">
        <title>Evolution of pathogenesis and genome organization in the Tremellales.</title>
        <authorList>
            <person name="Cuomo C."/>
            <person name="Litvintseva A."/>
            <person name="Heitman J."/>
            <person name="Chen Y."/>
            <person name="Sun S."/>
            <person name="Springer D."/>
            <person name="Dromer F."/>
            <person name="Young S."/>
            <person name="Zeng Q."/>
            <person name="Chapman S."/>
            <person name="Gujja S."/>
            <person name="Saif S."/>
            <person name="Birren B."/>
        </authorList>
    </citation>
    <scope>NUCLEOTIDE SEQUENCE</scope>
    <source>
        <strain evidence="13">CBS 10118</strain>
    </source>
</reference>
<dbReference type="FunFam" id="3.30.230.70:FF:000005">
    <property type="entry name" value="Exosome complex component RRP45"/>
    <property type="match status" value="1"/>
</dbReference>
<dbReference type="SUPFAM" id="SSF54211">
    <property type="entry name" value="Ribosomal protein S5 domain 2-like"/>
    <property type="match status" value="1"/>
</dbReference>
<dbReference type="EMBL" id="KI894018">
    <property type="protein sequence ID" value="OCF29759.1"/>
    <property type="molecule type" value="Genomic_DNA"/>
</dbReference>
<evidence type="ECO:0000256" key="9">
    <source>
        <dbReference type="ARBA" id="ARBA00023242"/>
    </source>
</evidence>
<evidence type="ECO:0000259" key="11">
    <source>
        <dbReference type="Pfam" id="PF01138"/>
    </source>
</evidence>
<dbReference type="VEuPathDB" id="FungiDB:I302_01272"/>
<comment type="subcellular location">
    <subcellularLocation>
        <location evidence="1">Cytoplasm</location>
    </subcellularLocation>
    <subcellularLocation>
        <location evidence="2">Nucleus</location>
        <location evidence="2">Nucleolus</location>
    </subcellularLocation>
</comment>
<dbReference type="GO" id="GO:0071038">
    <property type="term" value="P:TRAMP-dependent tRNA surveillance pathway"/>
    <property type="evidence" value="ECO:0007669"/>
    <property type="project" value="TreeGrafter"/>
</dbReference>
<dbReference type="InterPro" id="IPR036345">
    <property type="entry name" value="ExoRNase_PH_dom2_sf"/>
</dbReference>
<evidence type="ECO:0000256" key="6">
    <source>
        <dbReference type="ARBA" id="ARBA00022552"/>
    </source>
</evidence>
<gene>
    <name evidence="13" type="ORF">I302_01272</name>
</gene>
<evidence type="ECO:0000256" key="1">
    <source>
        <dbReference type="ARBA" id="ARBA00004496"/>
    </source>
</evidence>
<evidence type="ECO:0000313" key="13">
    <source>
        <dbReference type="EMBL" id="OCF29759.1"/>
    </source>
</evidence>
<comment type="similarity">
    <text evidence="3">Belongs to the RNase PH family.</text>
</comment>
<dbReference type="InterPro" id="IPR020568">
    <property type="entry name" value="Ribosomal_Su5_D2-typ_SF"/>
</dbReference>
<dbReference type="GO" id="GO:0000467">
    <property type="term" value="P:exonucleolytic trimming to generate mature 3'-end of 5.8S rRNA from tricistronic rRNA transcript (SSU-rRNA, 5.8S rRNA, LSU-rRNA)"/>
    <property type="evidence" value="ECO:0007669"/>
    <property type="project" value="TreeGrafter"/>
</dbReference>
<evidence type="ECO:0000256" key="5">
    <source>
        <dbReference type="ARBA" id="ARBA00022490"/>
    </source>
</evidence>
<dbReference type="Pfam" id="PF03725">
    <property type="entry name" value="RNase_PH_C"/>
    <property type="match status" value="1"/>
</dbReference>
<evidence type="ECO:0000256" key="8">
    <source>
        <dbReference type="ARBA" id="ARBA00022884"/>
    </source>
</evidence>